<dbReference type="InterPro" id="IPR036028">
    <property type="entry name" value="SH3-like_dom_sf"/>
</dbReference>
<evidence type="ECO:0000256" key="1">
    <source>
        <dbReference type="ARBA" id="ARBA00022443"/>
    </source>
</evidence>
<reference evidence="4 5" key="1">
    <citation type="submission" date="2018-01" db="EMBL/GenBank/DDBJ databases">
        <title>Harnessing the power of phylogenomics to disentangle the directionality and signatures of interkingdom host jumping in the parasitic fungal genus Tolypocladium.</title>
        <authorList>
            <person name="Quandt C.A."/>
            <person name="Patterson W."/>
            <person name="Spatafora J.W."/>
        </authorList>
    </citation>
    <scope>NUCLEOTIDE SEQUENCE [LARGE SCALE GENOMIC DNA]</scope>
    <source>
        <strain evidence="4 5">NRBC 100945</strain>
    </source>
</reference>
<feature type="compositionally biased region" description="Low complexity" evidence="2">
    <location>
        <begin position="428"/>
        <end position="440"/>
    </location>
</feature>
<dbReference type="AlphaFoldDB" id="A0A2S4KP22"/>
<sequence>MDVVTDLVIAPFRDIVEKGKTAADNAGDSQPMLKAAQALVKEGERALKRIEPLCEKRLDEYGSNFADALKENDDIGTYRRELTDLLWEFEDYIEVDSFDADKYAEVQGLSRKAAPRIYEILMRMKLDGRPRDNTQFFLSQLSPPSSPHPLPASPLQPPPQHPAAGLHHPQAIPPPPTRGSMSSSQAGSLADINTVEDATSQLQRLMYSRASSNQDDVPEVLCPARAPEPEPEPAPVEWPPRPPSTNPWDPQVAPLSDDGRSGECSPIVRRPTVYRPESPVDPAISPLSPERERKAALVGRRPVASVSGGSDYDSDDRRQSSSSAYSSNSAPFSSRTRASNLTTPIPEEELVERATKPLPQLPPPRYSSIPGCSQRPSSISHRMSGEPAASSGDVGHHQLIVVDNGPASENPPPVPPIPRNFALQNDKPQSPTSTPQGQPGLEVSAPVMPKPEVATGLIPVEPENTDNARPASHGRAKDCNITSASSFYHHKGFCEGAKEVIRGDIGVKKTQKPVRRTLSRVVARCTGCLYELDFSQVEIDVNKQDDGNFTKNNIGYRLRFLQKSHLPAKRVDDVLYGCIFCVHQGHTLDESDATVFFTTKALFSHLARHPRPLPEVPGISVVDQDEVPDHLRNDYDLHFTHPPTAHPAQENGTEVAGHPTGVAREQARRIYGQRLLYDRTAALELAQGARITGIKWPPKYNGEWIFAWHDGVFASVPMDVIKLDLPPRAEIRLGGTSNIRAKSKWKFAPKDKEKGDWLKFDKNETITNISWAHPEHWCWSGTNAKGKWGIFPQAFIDPLTVQEATADSFSDRATGLFSEKSRASSSMLSKFSVRRPSGRPPSISESTSSREAGPDNLRLTSRGSR</sequence>
<feature type="compositionally biased region" description="Polar residues" evidence="2">
    <location>
        <begin position="370"/>
        <end position="381"/>
    </location>
</feature>
<evidence type="ECO:0000313" key="5">
    <source>
        <dbReference type="Proteomes" id="UP000237481"/>
    </source>
</evidence>
<feature type="region of interest" description="Disordered" evidence="2">
    <location>
        <begin position="134"/>
        <end position="188"/>
    </location>
</feature>
<dbReference type="Proteomes" id="UP000237481">
    <property type="component" value="Unassembled WGS sequence"/>
</dbReference>
<protein>
    <recommendedName>
        <fullName evidence="3">SH3 domain-containing protein</fullName>
    </recommendedName>
</protein>
<feature type="region of interest" description="Disordered" evidence="2">
    <location>
        <begin position="209"/>
        <end position="446"/>
    </location>
</feature>
<evidence type="ECO:0000313" key="4">
    <source>
        <dbReference type="EMBL" id="POR31906.1"/>
    </source>
</evidence>
<feature type="compositionally biased region" description="Low complexity" evidence="2">
    <location>
        <begin position="320"/>
        <end position="334"/>
    </location>
</feature>
<gene>
    <name evidence="4" type="ORF">TPAR_07881</name>
</gene>
<name>A0A2S4KP22_9HYPO</name>
<dbReference type="STRING" id="94208.A0A2S4KP22"/>
<comment type="caution">
    <text evidence="4">The sequence shown here is derived from an EMBL/GenBank/DDBJ whole genome shotgun (WGS) entry which is preliminary data.</text>
</comment>
<keyword evidence="1" id="KW-0728">SH3 domain</keyword>
<dbReference type="EMBL" id="PKSG01000955">
    <property type="protein sequence ID" value="POR31906.1"/>
    <property type="molecule type" value="Genomic_DNA"/>
</dbReference>
<accession>A0A2S4KP22</accession>
<dbReference type="Gene3D" id="2.30.30.40">
    <property type="entry name" value="SH3 Domains"/>
    <property type="match status" value="1"/>
</dbReference>
<dbReference type="InterPro" id="IPR001452">
    <property type="entry name" value="SH3_domain"/>
</dbReference>
<dbReference type="OrthoDB" id="5243589at2759"/>
<feature type="compositionally biased region" description="Pro residues" evidence="2">
    <location>
        <begin position="232"/>
        <end position="245"/>
    </location>
</feature>
<proteinExistence type="predicted"/>
<dbReference type="SUPFAM" id="SSF50044">
    <property type="entry name" value="SH3-domain"/>
    <property type="match status" value="1"/>
</dbReference>
<evidence type="ECO:0000256" key="2">
    <source>
        <dbReference type="SAM" id="MobiDB-lite"/>
    </source>
</evidence>
<keyword evidence="5" id="KW-1185">Reference proteome</keyword>
<feature type="region of interest" description="Disordered" evidence="2">
    <location>
        <begin position="818"/>
        <end position="865"/>
    </location>
</feature>
<organism evidence="4 5">
    <name type="scientific">Tolypocladium paradoxum</name>
    <dbReference type="NCBI Taxonomy" id="94208"/>
    <lineage>
        <taxon>Eukaryota</taxon>
        <taxon>Fungi</taxon>
        <taxon>Dikarya</taxon>
        <taxon>Ascomycota</taxon>
        <taxon>Pezizomycotina</taxon>
        <taxon>Sordariomycetes</taxon>
        <taxon>Hypocreomycetidae</taxon>
        <taxon>Hypocreales</taxon>
        <taxon>Ophiocordycipitaceae</taxon>
        <taxon>Tolypocladium</taxon>
    </lineage>
</organism>
<evidence type="ECO:0000259" key="3">
    <source>
        <dbReference type="Pfam" id="PF14604"/>
    </source>
</evidence>
<dbReference type="Pfam" id="PF14604">
    <property type="entry name" value="SH3_9"/>
    <property type="match status" value="1"/>
</dbReference>
<feature type="domain" description="SH3" evidence="3">
    <location>
        <begin position="744"/>
        <end position="796"/>
    </location>
</feature>
<feature type="compositionally biased region" description="Pro residues" evidence="2">
    <location>
        <begin position="409"/>
        <end position="418"/>
    </location>
</feature>
<feature type="compositionally biased region" description="Pro residues" evidence="2">
    <location>
        <begin position="144"/>
        <end position="161"/>
    </location>
</feature>